<sequence length="323" mass="35395">MSPKEKKRKLSAFSDPEITRLLASLVDFQSKSPDVEIEDDKTIIHLVDTLTDALSRLKHYPFSSATVETLEKAGIVRNVQRSPLAPYVLKDPATLAKHAARYRAMLARDAFLSADNFDGLFNTIMRHVSTITEAGSRMLVDAFLLRVAAMSEEKGFLLIFPEYTVPITQLRGPDDTLAVAGKLDYLLVLLSEHQKDDAVSLLENPRDFDEEEAKGFAIVEAKSSQYPSLSDAVPQAVLEVAAFAKKHKKTLMNGVVTNGLKWMFFSFTPGPDGVGGTFERSAQVIASSPDIRAVITGVLKDMIECVSTVVRLPAVPSPSVTPE</sequence>
<reference evidence="1 2" key="1">
    <citation type="journal article" date="2012" name="Science">
        <title>The Paleozoic origin of enzymatic lignin decomposition reconstructed from 31 fungal genomes.</title>
        <authorList>
            <person name="Floudas D."/>
            <person name="Binder M."/>
            <person name="Riley R."/>
            <person name="Barry K."/>
            <person name="Blanchette R.A."/>
            <person name="Henrissat B."/>
            <person name="Martinez A.T."/>
            <person name="Otillar R."/>
            <person name="Spatafora J.W."/>
            <person name="Yadav J.S."/>
            <person name="Aerts A."/>
            <person name="Benoit I."/>
            <person name="Boyd A."/>
            <person name="Carlson A."/>
            <person name="Copeland A."/>
            <person name="Coutinho P.M."/>
            <person name="de Vries R.P."/>
            <person name="Ferreira P."/>
            <person name="Findley K."/>
            <person name="Foster B."/>
            <person name="Gaskell J."/>
            <person name="Glotzer D."/>
            <person name="Gorecki P."/>
            <person name="Heitman J."/>
            <person name="Hesse C."/>
            <person name="Hori C."/>
            <person name="Igarashi K."/>
            <person name="Jurgens J.A."/>
            <person name="Kallen N."/>
            <person name="Kersten P."/>
            <person name="Kohler A."/>
            <person name="Kuees U."/>
            <person name="Kumar T.K.A."/>
            <person name="Kuo A."/>
            <person name="LaButti K."/>
            <person name="Larrondo L.F."/>
            <person name="Lindquist E."/>
            <person name="Ling A."/>
            <person name="Lombard V."/>
            <person name="Lucas S."/>
            <person name="Lundell T."/>
            <person name="Martin R."/>
            <person name="McLaughlin D.J."/>
            <person name="Morgenstern I."/>
            <person name="Morin E."/>
            <person name="Murat C."/>
            <person name="Nagy L.G."/>
            <person name="Nolan M."/>
            <person name="Ohm R.A."/>
            <person name="Patyshakuliyeva A."/>
            <person name="Rokas A."/>
            <person name="Ruiz-Duenas F.J."/>
            <person name="Sabat G."/>
            <person name="Salamov A."/>
            <person name="Samejima M."/>
            <person name="Schmutz J."/>
            <person name="Slot J.C."/>
            <person name="St John F."/>
            <person name="Stenlid J."/>
            <person name="Sun H."/>
            <person name="Sun S."/>
            <person name="Syed K."/>
            <person name="Tsang A."/>
            <person name="Wiebenga A."/>
            <person name="Young D."/>
            <person name="Pisabarro A."/>
            <person name="Eastwood D.C."/>
            <person name="Martin F."/>
            <person name="Cullen D."/>
            <person name="Grigoriev I.V."/>
            <person name="Hibbett D.S."/>
        </authorList>
    </citation>
    <scope>NUCLEOTIDE SEQUENCE</scope>
    <source>
        <strain evidence="2">FP-58527</strain>
    </source>
</reference>
<keyword evidence="2" id="KW-1185">Reference proteome</keyword>
<gene>
    <name evidence="1" type="ORF">FOMPIDRAFT_1044788</name>
</gene>
<dbReference type="Proteomes" id="UP000015241">
    <property type="component" value="Unassembled WGS sequence"/>
</dbReference>
<organism evidence="1 2">
    <name type="scientific">Fomitopsis schrenkii</name>
    <name type="common">Brown rot fungus</name>
    <dbReference type="NCBI Taxonomy" id="2126942"/>
    <lineage>
        <taxon>Eukaryota</taxon>
        <taxon>Fungi</taxon>
        <taxon>Dikarya</taxon>
        <taxon>Basidiomycota</taxon>
        <taxon>Agaricomycotina</taxon>
        <taxon>Agaricomycetes</taxon>
        <taxon>Polyporales</taxon>
        <taxon>Fomitopsis</taxon>
    </lineage>
</organism>
<dbReference type="EMBL" id="KE504123">
    <property type="protein sequence ID" value="EPT05453.1"/>
    <property type="molecule type" value="Genomic_DNA"/>
</dbReference>
<dbReference type="OrthoDB" id="2754352at2759"/>
<proteinExistence type="predicted"/>
<protein>
    <submittedName>
        <fullName evidence="1">Uncharacterized protein</fullName>
    </submittedName>
</protein>
<name>S8EMR4_FOMSC</name>
<evidence type="ECO:0000313" key="1">
    <source>
        <dbReference type="EMBL" id="EPT05453.1"/>
    </source>
</evidence>
<dbReference type="AlphaFoldDB" id="S8EMR4"/>
<evidence type="ECO:0000313" key="2">
    <source>
        <dbReference type="Proteomes" id="UP000015241"/>
    </source>
</evidence>
<accession>S8EMR4</accession>
<dbReference type="HOGENOM" id="CLU_057881_0_0_1"/>
<dbReference type="InParanoid" id="S8EMR4"/>